<dbReference type="Proteomes" id="UP001059617">
    <property type="component" value="Chromosome"/>
</dbReference>
<gene>
    <name evidence="1" type="ORF">Dfulv_45075</name>
</gene>
<dbReference type="RefSeq" id="WP_259859937.1">
    <property type="nucleotide sequence ID" value="NZ_BAAAST010000091.1"/>
</dbReference>
<organism evidence="1 2">
    <name type="scientific">Dactylosporangium fulvum</name>
    <dbReference type="NCBI Taxonomy" id="53359"/>
    <lineage>
        <taxon>Bacteria</taxon>
        <taxon>Bacillati</taxon>
        <taxon>Actinomycetota</taxon>
        <taxon>Actinomycetes</taxon>
        <taxon>Micromonosporales</taxon>
        <taxon>Micromonosporaceae</taxon>
        <taxon>Dactylosporangium</taxon>
    </lineage>
</organism>
<proteinExistence type="predicted"/>
<reference evidence="1" key="2">
    <citation type="submission" date="2022-09" db="EMBL/GenBank/DDBJ databases">
        <title>Biosynthetic gene clusters of Dactylosporangioum fulvum.</title>
        <authorList>
            <person name="Caradec T."/>
        </authorList>
    </citation>
    <scope>NUCLEOTIDE SEQUENCE</scope>
    <source>
        <strain evidence="1">NRRL B-16292</strain>
    </source>
</reference>
<reference evidence="1" key="1">
    <citation type="submission" date="2021-04" db="EMBL/GenBank/DDBJ databases">
        <authorList>
            <person name="Hartkoorn R.C."/>
            <person name="Beaudoing E."/>
            <person name="Hot D."/>
        </authorList>
    </citation>
    <scope>NUCLEOTIDE SEQUENCE</scope>
    <source>
        <strain evidence="1">NRRL B-16292</strain>
    </source>
</reference>
<evidence type="ECO:0000313" key="1">
    <source>
        <dbReference type="EMBL" id="UWP82167.1"/>
    </source>
</evidence>
<evidence type="ECO:0000313" key="2">
    <source>
        <dbReference type="Proteomes" id="UP001059617"/>
    </source>
</evidence>
<sequence length="93" mass="10179">MTGFWTFGNRDGGFGGYQEVEASWQKVVTKAQELSATLTRESTKQVRPEVKTALRDMIATMNELSSYDNSIGLAKLKTTVKELNGQLTAACTA</sequence>
<keyword evidence="2" id="KW-1185">Reference proteome</keyword>
<accession>A0ABY5VY14</accession>
<dbReference type="EMBL" id="CP073720">
    <property type="protein sequence ID" value="UWP82167.1"/>
    <property type="molecule type" value="Genomic_DNA"/>
</dbReference>
<protein>
    <submittedName>
        <fullName evidence="1">Uncharacterized protein</fullName>
    </submittedName>
</protein>
<name>A0ABY5VY14_9ACTN</name>